<name>A0ABV5FWG2_9MICC</name>
<sequence length="66" mass="7113">MSCSTGWRTATSRSPATASTCCTVGTTVRSWSRWRTPAWASCADGPPRRRRPCPSPVATRSSAPSR</sequence>
<keyword evidence="3" id="KW-1185">Reference proteome</keyword>
<dbReference type="Proteomes" id="UP001589575">
    <property type="component" value="Unassembled WGS sequence"/>
</dbReference>
<reference evidence="2 3" key="1">
    <citation type="submission" date="2024-09" db="EMBL/GenBank/DDBJ databases">
        <authorList>
            <person name="Sun Q."/>
            <person name="Mori K."/>
        </authorList>
    </citation>
    <scope>NUCLEOTIDE SEQUENCE [LARGE SCALE GENOMIC DNA]</scope>
    <source>
        <strain evidence="2 3">CCM 7609</strain>
    </source>
</reference>
<accession>A0ABV5FWG2</accession>
<organism evidence="2 3">
    <name type="scientific">Citricoccus parietis</name>
    <dbReference type="NCBI Taxonomy" id="592307"/>
    <lineage>
        <taxon>Bacteria</taxon>
        <taxon>Bacillati</taxon>
        <taxon>Actinomycetota</taxon>
        <taxon>Actinomycetes</taxon>
        <taxon>Micrococcales</taxon>
        <taxon>Micrococcaceae</taxon>
        <taxon>Citricoccus</taxon>
    </lineage>
</organism>
<dbReference type="EMBL" id="JBHMFI010000001">
    <property type="protein sequence ID" value="MFB9070960.1"/>
    <property type="molecule type" value="Genomic_DNA"/>
</dbReference>
<comment type="caution">
    <text evidence="2">The sequence shown here is derived from an EMBL/GenBank/DDBJ whole genome shotgun (WGS) entry which is preliminary data.</text>
</comment>
<protein>
    <submittedName>
        <fullName evidence="2">Uncharacterized protein</fullName>
    </submittedName>
</protein>
<evidence type="ECO:0000256" key="1">
    <source>
        <dbReference type="SAM" id="MobiDB-lite"/>
    </source>
</evidence>
<feature type="region of interest" description="Disordered" evidence="1">
    <location>
        <begin position="41"/>
        <end position="66"/>
    </location>
</feature>
<evidence type="ECO:0000313" key="2">
    <source>
        <dbReference type="EMBL" id="MFB9070960.1"/>
    </source>
</evidence>
<gene>
    <name evidence="2" type="ORF">ACFFX0_07045</name>
</gene>
<proteinExistence type="predicted"/>
<evidence type="ECO:0000313" key="3">
    <source>
        <dbReference type="Proteomes" id="UP001589575"/>
    </source>
</evidence>